<evidence type="ECO:0008006" key="3">
    <source>
        <dbReference type="Google" id="ProtNLM"/>
    </source>
</evidence>
<evidence type="ECO:0000313" key="2">
    <source>
        <dbReference type="Proteomes" id="UP000003586"/>
    </source>
</evidence>
<dbReference type="RefSeq" id="WP_008583002.1">
    <property type="nucleotide sequence ID" value="NZ_CP007035.1"/>
</dbReference>
<dbReference type="KEGG" id="nso:NIASO_05270"/>
<name>W0F759_9BACT</name>
<dbReference type="OrthoDB" id="944636at2"/>
<dbReference type="STRING" id="929713.NIASO_05270"/>
<reference evidence="1 2" key="1">
    <citation type="submission" date="2013-12" db="EMBL/GenBank/DDBJ databases">
        <authorList>
            <consortium name="DOE Joint Genome Institute"/>
            <person name="Eisen J."/>
            <person name="Huntemann M."/>
            <person name="Han J."/>
            <person name="Chen A."/>
            <person name="Kyrpides N."/>
            <person name="Mavromatis K."/>
            <person name="Markowitz V."/>
            <person name="Palaniappan K."/>
            <person name="Ivanova N."/>
            <person name="Schaumberg A."/>
            <person name="Pati A."/>
            <person name="Liolios K."/>
            <person name="Nordberg H.P."/>
            <person name="Cantor M.N."/>
            <person name="Hua S.X."/>
            <person name="Woyke T."/>
        </authorList>
    </citation>
    <scope>NUCLEOTIDE SEQUENCE [LARGE SCALE GENOMIC DNA]</scope>
    <source>
        <strain evidence="2">DSM 19437</strain>
    </source>
</reference>
<dbReference type="Proteomes" id="UP000003586">
    <property type="component" value="Chromosome"/>
</dbReference>
<organism evidence="1 2">
    <name type="scientific">Niabella soli DSM 19437</name>
    <dbReference type="NCBI Taxonomy" id="929713"/>
    <lineage>
        <taxon>Bacteria</taxon>
        <taxon>Pseudomonadati</taxon>
        <taxon>Bacteroidota</taxon>
        <taxon>Chitinophagia</taxon>
        <taxon>Chitinophagales</taxon>
        <taxon>Chitinophagaceae</taxon>
        <taxon>Niabella</taxon>
    </lineage>
</organism>
<dbReference type="EMBL" id="CP007035">
    <property type="protein sequence ID" value="AHF17289.1"/>
    <property type="molecule type" value="Genomic_DNA"/>
</dbReference>
<sequence>MRIDNIEELKEITLGAISNTIRMLGYGDAVVTGLVFHSAYKDNAVENVSLATLIKDGNYINRIKREFKSRGIQYKEDLLLELVHESPYADKVTVITEGIGVEVLTPKESLRKIKARVVATEGILWEPEYILEPTGKHYFIGRCKDPKIENGPKIHNDIAFVGIEEKAEPQYKINNFISRSHAMIVFDKEIGAYKIYRSRFLNNPSHKIKIFNTSLDDFTGVSLGNAAVPHILKNGDSICFNDTVVLEFYLLP</sequence>
<accession>W0F759</accession>
<proteinExistence type="predicted"/>
<dbReference type="AlphaFoldDB" id="W0F759"/>
<keyword evidence="2" id="KW-1185">Reference proteome</keyword>
<gene>
    <name evidence="1" type="ORF">NIASO_05270</name>
</gene>
<dbReference type="HOGENOM" id="CLU_1101924_0_0_10"/>
<evidence type="ECO:0000313" key="1">
    <source>
        <dbReference type="EMBL" id="AHF17289.1"/>
    </source>
</evidence>
<protein>
    <recommendedName>
        <fullName evidence="3">FHA domain-containing protein</fullName>
    </recommendedName>
</protein>